<evidence type="ECO:0000256" key="3">
    <source>
        <dbReference type="ARBA" id="ARBA00022801"/>
    </source>
</evidence>
<feature type="domain" description="Survival protein SurE-like phosphatase/nucleotidase" evidence="5">
    <location>
        <begin position="25"/>
        <end position="225"/>
    </location>
</feature>
<accession>A0A4Q9PEJ3</accession>
<dbReference type="PANTHER" id="PTHR30457:SF0">
    <property type="entry name" value="PHOSPHATASE, PUTATIVE (AFU_ORTHOLOGUE AFUA_4G01070)-RELATED"/>
    <property type="match status" value="1"/>
</dbReference>
<feature type="signal peptide" evidence="4">
    <location>
        <begin position="1"/>
        <end position="22"/>
    </location>
</feature>
<dbReference type="Gene3D" id="3.40.1210.10">
    <property type="entry name" value="Survival protein SurE-like phosphatase/nucleotidase"/>
    <property type="match status" value="1"/>
</dbReference>
<evidence type="ECO:0000313" key="6">
    <source>
        <dbReference type="EMBL" id="TBU51492.1"/>
    </source>
</evidence>
<dbReference type="GO" id="GO:0046872">
    <property type="term" value="F:metal ion binding"/>
    <property type="evidence" value="ECO:0007669"/>
    <property type="project" value="UniProtKB-KW"/>
</dbReference>
<dbReference type="InterPro" id="IPR036523">
    <property type="entry name" value="SurE-like_sf"/>
</dbReference>
<dbReference type="InterPro" id="IPR030048">
    <property type="entry name" value="SurE"/>
</dbReference>
<dbReference type="SUPFAM" id="SSF64167">
    <property type="entry name" value="SurE-like"/>
    <property type="match status" value="1"/>
</dbReference>
<protein>
    <submittedName>
        <fullName evidence="6">Sure-like protein</fullName>
    </submittedName>
</protein>
<dbReference type="Proteomes" id="UP000292082">
    <property type="component" value="Unassembled WGS sequence"/>
</dbReference>
<evidence type="ECO:0000313" key="7">
    <source>
        <dbReference type="Proteomes" id="UP000292082"/>
    </source>
</evidence>
<comment type="similarity">
    <text evidence="1">Belongs to the SurE nucleotidase family.</text>
</comment>
<dbReference type="GO" id="GO:0008252">
    <property type="term" value="F:nucleotidase activity"/>
    <property type="evidence" value="ECO:0007669"/>
    <property type="project" value="InterPro"/>
</dbReference>
<dbReference type="Pfam" id="PF01975">
    <property type="entry name" value="SurE"/>
    <property type="match status" value="1"/>
</dbReference>
<organism evidence="6 7">
    <name type="scientific">Dichomitus squalens</name>
    <dbReference type="NCBI Taxonomy" id="114155"/>
    <lineage>
        <taxon>Eukaryota</taxon>
        <taxon>Fungi</taxon>
        <taxon>Dikarya</taxon>
        <taxon>Basidiomycota</taxon>
        <taxon>Agaricomycotina</taxon>
        <taxon>Agaricomycetes</taxon>
        <taxon>Polyporales</taxon>
        <taxon>Polyporaceae</taxon>
        <taxon>Dichomitus</taxon>
    </lineage>
</organism>
<dbReference type="InterPro" id="IPR002828">
    <property type="entry name" value="SurE-like_Pase/nucleotidase"/>
</dbReference>
<feature type="chain" id="PRO_5020545954" evidence="4">
    <location>
        <begin position="23"/>
        <end position="318"/>
    </location>
</feature>
<keyword evidence="2" id="KW-0479">Metal-binding</keyword>
<proteinExistence type="inferred from homology"/>
<keyword evidence="4" id="KW-0732">Signal</keyword>
<dbReference type="PANTHER" id="PTHR30457">
    <property type="entry name" value="5'-NUCLEOTIDASE SURE"/>
    <property type="match status" value="1"/>
</dbReference>
<evidence type="ECO:0000256" key="1">
    <source>
        <dbReference type="ARBA" id="ARBA00011062"/>
    </source>
</evidence>
<keyword evidence="7" id="KW-1185">Reference proteome</keyword>
<gene>
    <name evidence="6" type="ORF">BD310DRAFT_942081</name>
</gene>
<evidence type="ECO:0000259" key="5">
    <source>
        <dbReference type="Pfam" id="PF01975"/>
    </source>
</evidence>
<dbReference type="EMBL" id="ML145315">
    <property type="protein sequence ID" value="TBU51492.1"/>
    <property type="molecule type" value="Genomic_DNA"/>
</dbReference>
<evidence type="ECO:0000256" key="4">
    <source>
        <dbReference type="SAM" id="SignalP"/>
    </source>
</evidence>
<reference evidence="6 7" key="1">
    <citation type="submission" date="2019-01" db="EMBL/GenBank/DDBJ databases">
        <title>Draft genome sequences of three monokaryotic isolates of the white-rot basidiomycete fungus Dichomitus squalens.</title>
        <authorList>
            <consortium name="DOE Joint Genome Institute"/>
            <person name="Lopez S.C."/>
            <person name="Andreopoulos B."/>
            <person name="Pangilinan J."/>
            <person name="Lipzen A."/>
            <person name="Riley R."/>
            <person name="Ahrendt S."/>
            <person name="Ng V."/>
            <person name="Barry K."/>
            <person name="Daum C."/>
            <person name="Grigoriev I.V."/>
            <person name="Hilden K.S."/>
            <person name="Makela M.R."/>
            <person name="de Vries R.P."/>
        </authorList>
    </citation>
    <scope>NUCLEOTIDE SEQUENCE [LARGE SCALE GENOMIC DNA]</scope>
    <source>
        <strain evidence="6 7">CBS 464.89</strain>
    </source>
</reference>
<name>A0A4Q9PEJ3_9APHY</name>
<evidence type="ECO:0000256" key="2">
    <source>
        <dbReference type="ARBA" id="ARBA00022723"/>
    </source>
</evidence>
<dbReference type="STRING" id="114155.A0A4Q9PEJ3"/>
<sequence length="318" mass="33420">MQHWNYLISILSVSVLFQCVSAHNILLTNDDGWAVAQIRAQRDSLVNGGFNVILSSPAVDKSSTGSDTATPKPLAQPCEFNSCPKGSPAEGFNASDPRLNYVNAFPADAVHYGIQTLSPKFFGTPDFVISGPNIGNNLGANHQGSGTINAACEAAKEGIPSAAVSGDIPGQGHVSYTTLTTSPKSPTTLTALLYAELTTNFTQTMYDPAARPILPANVTLNINYGATTFSASGEPKGKCATASDFKWVFTRMAKSTTAVDVETCGSKHLPDERTVINAGCYASVAVMNANTKKDVSASVQAQVLDRLAPSGLFTCFKA</sequence>
<keyword evidence="3" id="KW-0378">Hydrolase</keyword>
<dbReference type="AlphaFoldDB" id="A0A4Q9PEJ3"/>